<keyword evidence="3" id="KW-0472">Membrane</keyword>
<feature type="domain" description="DUF6594" evidence="4">
    <location>
        <begin position="116"/>
        <end position="389"/>
    </location>
</feature>
<evidence type="ECO:0000256" key="3">
    <source>
        <dbReference type="SAM" id="Phobius"/>
    </source>
</evidence>
<feature type="transmembrane region" description="Helical" evidence="3">
    <location>
        <begin position="316"/>
        <end position="337"/>
    </location>
</feature>
<keyword evidence="3" id="KW-0812">Transmembrane</keyword>
<feature type="transmembrane region" description="Helical" evidence="3">
    <location>
        <begin position="377"/>
        <end position="396"/>
    </location>
</feature>
<reference evidence="5" key="1">
    <citation type="journal article" date="2020" name="Stud. Mycol.">
        <title>101 Dothideomycetes genomes: a test case for predicting lifestyles and emergence of pathogens.</title>
        <authorList>
            <person name="Haridas S."/>
            <person name="Albert R."/>
            <person name="Binder M."/>
            <person name="Bloem J."/>
            <person name="Labutti K."/>
            <person name="Salamov A."/>
            <person name="Andreopoulos B."/>
            <person name="Baker S."/>
            <person name="Barry K."/>
            <person name="Bills G."/>
            <person name="Bluhm B."/>
            <person name="Cannon C."/>
            <person name="Castanera R."/>
            <person name="Culley D."/>
            <person name="Daum C."/>
            <person name="Ezra D."/>
            <person name="Gonzalez J."/>
            <person name="Henrissat B."/>
            <person name="Kuo A."/>
            <person name="Liang C."/>
            <person name="Lipzen A."/>
            <person name="Lutzoni F."/>
            <person name="Magnuson J."/>
            <person name="Mondo S."/>
            <person name="Nolan M."/>
            <person name="Ohm R."/>
            <person name="Pangilinan J."/>
            <person name="Park H.-J."/>
            <person name="Ramirez L."/>
            <person name="Alfaro M."/>
            <person name="Sun H."/>
            <person name="Tritt A."/>
            <person name="Yoshinaga Y."/>
            <person name="Zwiers L.-H."/>
            <person name="Turgeon B."/>
            <person name="Goodwin S."/>
            <person name="Spatafora J."/>
            <person name="Crous P."/>
            <person name="Grigoriev I."/>
        </authorList>
    </citation>
    <scope>NUCLEOTIDE SEQUENCE</scope>
    <source>
        <strain evidence="5">CBS 121167</strain>
    </source>
</reference>
<dbReference type="GeneID" id="54303876"/>
<feature type="coiled-coil region" evidence="1">
    <location>
        <begin position="143"/>
        <end position="170"/>
    </location>
</feature>
<feature type="region of interest" description="Disordered" evidence="2">
    <location>
        <begin position="1"/>
        <end position="47"/>
    </location>
</feature>
<dbReference type="Proteomes" id="UP000799438">
    <property type="component" value="Unassembled WGS sequence"/>
</dbReference>
<feature type="transmembrane region" description="Helical" evidence="3">
    <location>
        <begin position="349"/>
        <end position="370"/>
    </location>
</feature>
<keyword evidence="6" id="KW-1185">Reference proteome</keyword>
<sequence>MDIPNGGSPTTLQSPTDTGLTAVSTSGNFVAPDRNSPTEKVDSTSDSSLHPYYQLDTRACNGRFSKIKWPSHSIPKLNGLFSSLSAKLEIPWELSQTKADIFPSKTRDLESCGTGYPLVAAFLASESSFSLYRGFNYLHSRVLLDMQAELQSLEKELDRVDKRDRTSEDNTVSVRLEWWKKDVEAGVMEAKGNIRGRRDILRDIKKTLMEYDEVLVKARETGAFQRPSDRDYYSVRAFFNNEEPLVSHDRLPFHCKEDIITLRQGREWAVFDGWVESLLKKCDSKLVRKIFRSPELDAKTKDSSIFYYDTHRVERLVALIITSIIFVLLVLPVFAMYKLTSFGDRSSTFDAIGVLVVFTLLFSAAMSSLTKAKRHELFAASAAYCAVLVVFISNFGEPNQAA</sequence>
<keyword evidence="1" id="KW-0175">Coiled coil</keyword>
<dbReference type="Pfam" id="PF20237">
    <property type="entry name" value="DUF6594"/>
    <property type="match status" value="1"/>
</dbReference>
<evidence type="ECO:0000256" key="2">
    <source>
        <dbReference type="SAM" id="MobiDB-lite"/>
    </source>
</evidence>
<protein>
    <recommendedName>
        <fullName evidence="4">DUF6594 domain-containing protein</fullName>
    </recommendedName>
</protein>
<dbReference type="AlphaFoldDB" id="A0A6A6B481"/>
<dbReference type="InterPro" id="IPR046529">
    <property type="entry name" value="DUF6594"/>
</dbReference>
<evidence type="ECO:0000259" key="4">
    <source>
        <dbReference type="Pfam" id="PF20237"/>
    </source>
</evidence>
<proteinExistence type="predicted"/>
<keyword evidence="3" id="KW-1133">Transmembrane helix</keyword>
<gene>
    <name evidence="5" type="ORF">K452DRAFT_360766</name>
</gene>
<dbReference type="EMBL" id="ML995494">
    <property type="protein sequence ID" value="KAF2139029.1"/>
    <property type="molecule type" value="Genomic_DNA"/>
</dbReference>
<evidence type="ECO:0000256" key="1">
    <source>
        <dbReference type="SAM" id="Coils"/>
    </source>
</evidence>
<dbReference type="PANTHER" id="PTHR34502">
    <property type="entry name" value="DUF6594 DOMAIN-CONTAINING PROTEIN-RELATED"/>
    <property type="match status" value="1"/>
</dbReference>
<organism evidence="5 6">
    <name type="scientific">Aplosporella prunicola CBS 121167</name>
    <dbReference type="NCBI Taxonomy" id="1176127"/>
    <lineage>
        <taxon>Eukaryota</taxon>
        <taxon>Fungi</taxon>
        <taxon>Dikarya</taxon>
        <taxon>Ascomycota</taxon>
        <taxon>Pezizomycotina</taxon>
        <taxon>Dothideomycetes</taxon>
        <taxon>Dothideomycetes incertae sedis</taxon>
        <taxon>Botryosphaeriales</taxon>
        <taxon>Aplosporellaceae</taxon>
        <taxon>Aplosporella</taxon>
    </lineage>
</organism>
<name>A0A6A6B481_9PEZI</name>
<dbReference type="RefSeq" id="XP_033394742.1">
    <property type="nucleotide sequence ID" value="XM_033546370.1"/>
</dbReference>
<feature type="compositionally biased region" description="Polar residues" evidence="2">
    <location>
        <begin position="7"/>
        <end position="28"/>
    </location>
</feature>
<evidence type="ECO:0000313" key="5">
    <source>
        <dbReference type="EMBL" id="KAF2139029.1"/>
    </source>
</evidence>
<evidence type="ECO:0000313" key="6">
    <source>
        <dbReference type="Proteomes" id="UP000799438"/>
    </source>
</evidence>
<dbReference type="OrthoDB" id="3533814at2759"/>
<accession>A0A6A6B481</accession>
<dbReference type="PANTHER" id="PTHR34502:SF3">
    <property type="entry name" value="DUF6594 DOMAIN-CONTAINING PROTEIN"/>
    <property type="match status" value="1"/>
</dbReference>